<organism evidence="9 10">
    <name type="scientific">Salix dunnii</name>
    <dbReference type="NCBI Taxonomy" id="1413687"/>
    <lineage>
        <taxon>Eukaryota</taxon>
        <taxon>Viridiplantae</taxon>
        <taxon>Streptophyta</taxon>
        <taxon>Embryophyta</taxon>
        <taxon>Tracheophyta</taxon>
        <taxon>Spermatophyta</taxon>
        <taxon>Magnoliopsida</taxon>
        <taxon>eudicotyledons</taxon>
        <taxon>Gunneridae</taxon>
        <taxon>Pentapetalae</taxon>
        <taxon>rosids</taxon>
        <taxon>fabids</taxon>
        <taxon>Malpighiales</taxon>
        <taxon>Salicaceae</taxon>
        <taxon>Saliceae</taxon>
        <taxon>Salix</taxon>
    </lineage>
</organism>
<keyword evidence="5" id="KW-0472">Membrane</keyword>
<keyword evidence="6" id="KW-0520">NAD</keyword>
<gene>
    <name evidence="9" type="ORF">SADUNF_SadunfMtG0004400</name>
</gene>
<dbReference type="EC" id="7.1.1.2" evidence="7"/>
<dbReference type="GO" id="GO:0009060">
    <property type="term" value="P:aerobic respiration"/>
    <property type="evidence" value="ECO:0007669"/>
    <property type="project" value="TreeGrafter"/>
</dbReference>
<keyword evidence="4" id="KW-1133">Transmembrane helix</keyword>
<geneLocation type="mitochondrion" evidence="9"/>
<evidence type="ECO:0000256" key="7">
    <source>
        <dbReference type="RuleBase" id="RU000473"/>
    </source>
</evidence>
<evidence type="ECO:0000313" key="10">
    <source>
        <dbReference type="Proteomes" id="UP000657918"/>
    </source>
</evidence>
<keyword evidence="3 6" id="KW-0812">Transmembrane</keyword>
<comment type="caution">
    <text evidence="9">The sequence shown here is derived from an EMBL/GenBank/DDBJ whole genome shotgun (WGS) entry which is preliminary data.</text>
</comment>
<proteinExistence type="inferred from homology"/>
<name>A0A835J0X4_9ROSI</name>
<evidence type="ECO:0000313" key="9">
    <source>
        <dbReference type="EMBL" id="KAF9660738.1"/>
    </source>
</evidence>
<dbReference type="AlphaFoldDB" id="A0A835J0X4"/>
<dbReference type="PROSITE" id="PS00668">
    <property type="entry name" value="COMPLEX1_ND1_2"/>
    <property type="match status" value="1"/>
</dbReference>
<dbReference type="Proteomes" id="UP000657918">
    <property type="component" value="Unassembled WGS sequence"/>
</dbReference>
<dbReference type="EMBL" id="JADGMS010000020">
    <property type="protein sequence ID" value="KAF9660738.1"/>
    <property type="molecule type" value="Genomic_DNA"/>
</dbReference>
<keyword evidence="7 9" id="KW-0496">Mitochondrion</keyword>
<sequence>MDNLTLVYAREPSSTSLATGAKGSVLHLLIVRELNSLSCHAFHSLAHVGRDHSFCLEDHSFFTLLLRRAGSAASSLDRGVAGALESRSKDKVFFPSYLISSYPYDEPRNRMDRQKRDFISVKSGYRPPCSHGPLTEVRSGPGPEQVTLGYRARVWIREGNRSDVPLTQPGNEPEGTAAWGMSASRRKACFELWVIGRAAFSDQGPGHKGPGTIQALPTHSDNALNTKVCSSAPFSRVTETNRAPFDLPEAEAESVAGYNVEYARDAILNSPLLAEANVPGSRGLILTETRGVGAIWGRALLILHSKLMNVRSGVSALLSKRELERKHGWHGASTSRGPGPAQSGAPEDDDPEKYGAELIFISWEPQDEFSYNIRKSQMRIRGLLRFLRKYMSNEAWNSADMNAHWIHDTEYQSRVGKKKAVKLGASFKKAQNGAGVPGAGGRDSRRVRFFLKLGWRGGRWESSITGGEIGVAPGWGKEINSYVLWKRGGTSFLIVVFQRQEEQTEEKKLMVHFFVGRLFQSLQLRQLITIVSGFWSIVTDLDLSLSMGLALDTYSIFFDSCLGESLSLRYMPLSWESAGMKAAVSDDSPLYFTSLS</sequence>
<dbReference type="Pfam" id="PF00146">
    <property type="entry name" value="NADHdh"/>
    <property type="match status" value="1"/>
</dbReference>
<comment type="subcellular location">
    <subcellularLocation>
        <location evidence="6">Cell membrane</location>
        <topology evidence="6">Multi-pass membrane protein</topology>
    </subcellularLocation>
    <subcellularLocation>
        <location evidence="1">Membrane</location>
        <topology evidence="1">Multi-pass membrane protein</topology>
    </subcellularLocation>
</comment>
<evidence type="ECO:0000256" key="2">
    <source>
        <dbReference type="ARBA" id="ARBA00010535"/>
    </source>
</evidence>
<evidence type="ECO:0000256" key="1">
    <source>
        <dbReference type="ARBA" id="ARBA00004141"/>
    </source>
</evidence>
<dbReference type="OrthoDB" id="849797at2759"/>
<dbReference type="InterPro" id="IPR018086">
    <property type="entry name" value="NADH_UbQ_OxRdtase_su1_CS"/>
</dbReference>
<dbReference type="GO" id="GO:0005886">
    <property type="term" value="C:plasma membrane"/>
    <property type="evidence" value="ECO:0007669"/>
    <property type="project" value="UniProtKB-SubCell"/>
</dbReference>
<evidence type="ECO:0000256" key="8">
    <source>
        <dbReference type="SAM" id="MobiDB-lite"/>
    </source>
</evidence>
<dbReference type="GO" id="GO:0008137">
    <property type="term" value="F:NADH dehydrogenase (ubiquinone) activity"/>
    <property type="evidence" value="ECO:0007669"/>
    <property type="project" value="UniProtKB-EC"/>
</dbReference>
<evidence type="ECO:0000256" key="3">
    <source>
        <dbReference type="ARBA" id="ARBA00022692"/>
    </source>
</evidence>
<evidence type="ECO:0000256" key="5">
    <source>
        <dbReference type="ARBA" id="ARBA00023136"/>
    </source>
</evidence>
<dbReference type="GO" id="GO:0003954">
    <property type="term" value="F:NADH dehydrogenase activity"/>
    <property type="evidence" value="ECO:0007669"/>
    <property type="project" value="TreeGrafter"/>
</dbReference>
<dbReference type="PANTHER" id="PTHR11432:SF3">
    <property type="entry name" value="NADH-UBIQUINONE OXIDOREDUCTASE CHAIN 1"/>
    <property type="match status" value="1"/>
</dbReference>
<comment type="similarity">
    <text evidence="2 6">Belongs to the complex I subunit 1 family.</text>
</comment>
<dbReference type="PANTHER" id="PTHR11432">
    <property type="entry name" value="NADH DEHYDROGENASE SUBUNIT 1"/>
    <property type="match status" value="1"/>
</dbReference>
<protein>
    <recommendedName>
        <fullName evidence="7">NADH-ubiquinone oxidoreductase chain 1</fullName>
        <ecNumber evidence="7">7.1.1.2</ecNumber>
    </recommendedName>
</protein>
<accession>A0A835J0X4</accession>
<feature type="region of interest" description="Disordered" evidence="8">
    <location>
        <begin position="328"/>
        <end position="349"/>
    </location>
</feature>
<dbReference type="InterPro" id="IPR001694">
    <property type="entry name" value="NADH_UbQ_OxRdtase_su1/FPO"/>
</dbReference>
<evidence type="ECO:0000256" key="6">
    <source>
        <dbReference type="RuleBase" id="RU000471"/>
    </source>
</evidence>
<keyword evidence="7" id="KW-0830">Ubiquinone</keyword>
<evidence type="ECO:0000256" key="4">
    <source>
        <dbReference type="ARBA" id="ARBA00022989"/>
    </source>
</evidence>
<comment type="catalytic activity">
    <reaction evidence="7">
        <text>a ubiquinone + NADH + 5 H(+)(in) = a ubiquinol + NAD(+) + 4 H(+)(out)</text>
        <dbReference type="Rhea" id="RHEA:29091"/>
        <dbReference type="Rhea" id="RHEA-COMP:9565"/>
        <dbReference type="Rhea" id="RHEA-COMP:9566"/>
        <dbReference type="ChEBI" id="CHEBI:15378"/>
        <dbReference type="ChEBI" id="CHEBI:16389"/>
        <dbReference type="ChEBI" id="CHEBI:17976"/>
        <dbReference type="ChEBI" id="CHEBI:57540"/>
        <dbReference type="ChEBI" id="CHEBI:57945"/>
        <dbReference type="EC" id="7.1.1.2"/>
    </reaction>
</comment>
<keyword evidence="10" id="KW-1185">Reference proteome</keyword>
<reference evidence="9 10" key="1">
    <citation type="submission" date="2020-10" db="EMBL/GenBank/DDBJ databases">
        <title>Plant Genome Project.</title>
        <authorList>
            <person name="Zhang R.-G."/>
        </authorList>
    </citation>
    <scope>NUCLEOTIDE SEQUENCE [LARGE SCALE GENOMIC DNA]</scope>
    <source>
        <strain evidence="9">FAFU-HL-1</strain>
        <tissue evidence="9">Leaf</tissue>
    </source>
</reference>